<name>A0A081KFL6_9GAMM</name>
<dbReference type="AlphaFoldDB" id="A0A081KFL6"/>
<accession>A0A081KFL6</accession>
<evidence type="ECO:0000313" key="2">
    <source>
        <dbReference type="Proteomes" id="UP000027997"/>
    </source>
</evidence>
<keyword evidence="2" id="KW-1185">Reference proteome</keyword>
<proteinExistence type="predicted"/>
<evidence type="ECO:0008006" key="3">
    <source>
        <dbReference type="Google" id="ProtNLM"/>
    </source>
</evidence>
<dbReference type="Proteomes" id="UP000027997">
    <property type="component" value="Unassembled WGS sequence"/>
</dbReference>
<sequence>MTFRAAIFIAFSTLFLVMSIKASEKALLLSPETILQQQIELNEMLINIHRLQLDFLDQDAREALQESQQALNTSIHALPKRTIDPEANELLATVLSLWPVVSKHITWLSTIPASAQPPASNSLLRVLAKMDRQLLLLRQKATNSQSGNHQKLRFLEQALLMQHMTRDYLNLLIAEQNTEVTISSQMQLKALANRFDQRMTAFNEELNDHPHAMQPVQQAHAAWAFIHSSFEKFPKQQTPDLIVRYGSRIVSKLSSVHRMF</sequence>
<comment type="caution">
    <text evidence="1">The sequence shown here is derived from an EMBL/GenBank/DDBJ whole genome shotgun (WGS) entry which is preliminary data.</text>
</comment>
<evidence type="ECO:0000313" key="1">
    <source>
        <dbReference type="EMBL" id="KEI72942.1"/>
    </source>
</evidence>
<organism evidence="1 2">
    <name type="scientific">Endozoicomonas elysicola</name>
    <dbReference type="NCBI Taxonomy" id="305900"/>
    <lineage>
        <taxon>Bacteria</taxon>
        <taxon>Pseudomonadati</taxon>
        <taxon>Pseudomonadota</taxon>
        <taxon>Gammaproteobacteria</taxon>
        <taxon>Oceanospirillales</taxon>
        <taxon>Endozoicomonadaceae</taxon>
        <taxon>Endozoicomonas</taxon>
    </lineage>
</organism>
<reference evidence="1 2" key="1">
    <citation type="submission" date="2014-06" db="EMBL/GenBank/DDBJ databases">
        <title>Whole Genome Sequences of Three Symbiotic Endozoicomonas Bacteria.</title>
        <authorList>
            <person name="Neave M.J."/>
            <person name="Apprill A."/>
            <person name="Voolstra C.R."/>
        </authorList>
    </citation>
    <scope>NUCLEOTIDE SEQUENCE [LARGE SCALE GENOMIC DNA]</scope>
    <source>
        <strain evidence="1 2">DSM 22380</strain>
    </source>
</reference>
<dbReference type="EMBL" id="JOJP01000001">
    <property type="protein sequence ID" value="KEI72942.1"/>
    <property type="molecule type" value="Genomic_DNA"/>
</dbReference>
<protein>
    <recommendedName>
        <fullName evidence="3">NarX-like N-terminal domain-containing protein</fullName>
    </recommendedName>
</protein>
<dbReference type="RefSeq" id="WP_020581640.1">
    <property type="nucleotide sequence ID" value="NZ_JOJP01000001.1"/>
</dbReference>
<gene>
    <name evidence="1" type="ORF">GV64_21420</name>
</gene>